<reference evidence="3 4" key="1">
    <citation type="submission" date="2020-08" db="EMBL/GenBank/DDBJ databases">
        <title>Genomic Encyclopedia of Type Strains, Phase IV (KMG-IV): sequencing the most valuable type-strain genomes for metagenomic binning, comparative biology and taxonomic classification.</title>
        <authorList>
            <person name="Goeker M."/>
        </authorList>
    </citation>
    <scope>NUCLEOTIDE SEQUENCE [LARGE SCALE GENOMIC DNA]</scope>
    <source>
        <strain evidence="3 4">DSM 101791</strain>
    </source>
</reference>
<keyword evidence="4" id="KW-1185">Reference proteome</keyword>
<name>A0A7W8GEN4_9DEIO</name>
<accession>A0A7W8GEN4</accession>
<dbReference type="RefSeq" id="WP_184027750.1">
    <property type="nucleotide sequence ID" value="NZ_JACHFN010000005.1"/>
</dbReference>
<dbReference type="AlphaFoldDB" id="A0A7W8GEN4"/>
<protein>
    <submittedName>
        <fullName evidence="3">Uncharacterized protein</fullName>
    </submittedName>
</protein>
<evidence type="ECO:0000256" key="1">
    <source>
        <dbReference type="SAM" id="MobiDB-lite"/>
    </source>
</evidence>
<feature type="transmembrane region" description="Helical" evidence="2">
    <location>
        <begin position="33"/>
        <end position="53"/>
    </location>
</feature>
<keyword evidence="2" id="KW-1133">Transmembrane helix</keyword>
<evidence type="ECO:0000313" key="3">
    <source>
        <dbReference type="EMBL" id="MBB5234204.1"/>
    </source>
</evidence>
<dbReference type="Proteomes" id="UP000525389">
    <property type="component" value="Unassembled WGS sequence"/>
</dbReference>
<organism evidence="3 4">
    <name type="scientific">Deinococcus budaensis</name>
    <dbReference type="NCBI Taxonomy" id="1665626"/>
    <lineage>
        <taxon>Bacteria</taxon>
        <taxon>Thermotogati</taxon>
        <taxon>Deinococcota</taxon>
        <taxon>Deinococci</taxon>
        <taxon>Deinococcales</taxon>
        <taxon>Deinococcaceae</taxon>
        <taxon>Deinococcus</taxon>
    </lineage>
</organism>
<feature type="region of interest" description="Disordered" evidence="1">
    <location>
        <begin position="84"/>
        <end position="115"/>
    </location>
</feature>
<keyword evidence="2" id="KW-0812">Transmembrane</keyword>
<keyword evidence="2" id="KW-0472">Membrane</keyword>
<sequence>MKQRWFYPADLFFLACVVLAVMAASAGGALGYLIGLVTVGVGLIVSILQRILVAVRLPAPALREQGQTAGGTSRAGTHLGAVAGSAEATVRPGAEQAGAAAAMPGTAQHDGQLPR</sequence>
<gene>
    <name evidence="3" type="ORF">HNQ09_001642</name>
</gene>
<proteinExistence type="predicted"/>
<evidence type="ECO:0000256" key="2">
    <source>
        <dbReference type="SAM" id="Phobius"/>
    </source>
</evidence>
<dbReference type="EMBL" id="JACHFN010000005">
    <property type="protein sequence ID" value="MBB5234204.1"/>
    <property type="molecule type" value="Genomic_DNA"/>
</dbReference>
<evidence type="ECO:0000313" key="4">
    <source>
        <dbReference type="Proteomes" id="UP000525389"/>
    </source>
</evidence>
<feature type="compositionally biased region" description="Low complexity" evidence="1">
    <location>
        <begin position="93"/>
        <end position="107"/>
    </location>
</feature>
<comment type="caution">
    <text evidence="3">The sequence shown here is derived from an EMBL/GenBank/DDBJ whole genome shotgun (WGS) entry which is preliminary data.</text>
</comment>